<reference evidence="3 4" key="2">
    <citation type="journal article" date="2018" name="Hortic Res">
        <title>Improved Brassica rapa reference genome by single-molecule sequencing and chromosome conformation capture technologies.</title>
        <authorList>
            <person name="Zhang L."/>
            <person name="Cai X."/>
            <person name="Wu J."/>
            <person name="Liu M."/>
            <person name="Grob S."/>
            <person name="Cheng F."/>
            <person name="Liang J."/>
            <person name="Cai C."/>
            <person name="Liu Z."/>
            <person name="Liu B."/>
            <person name="Wang F."/>
            <person name="Li S."/>
            <person name="Liu F."/>
            <person name="Li X."/>
            <person name="Cheng L."/>
            <person name="Yang W."/>
            <person name="Li M.H."/>
            <person name="Grossniklaus U."/>
            <person name="Zheng H."/>
            <person name="Wang X."/>
        </authorList>
    </citation>
    <scope>NUCLEOTIDE SEQUENCE [LARGE SCALE GENOMIC DNA]</scope>
    <source>
        <strain evidence="3 4">cv. Chiifu-401-42</strain>
    </source>
</reference>
<feature type="region of interest" description="Disordered" evidence="1">
    <location>
        <begin position="330"/>
        <end position="419"/>
    </location>
</feature>
<protein>
    <recommendedName>
        <fullName evidence="2">Zinc knuckle CX2CX4HX4C domain-containing protein</fullName>
    </recommendedName>
</protein>
<dbReference type="OMA" id="YEAHMIT"/>
<accession>M4D973</accession>
<feature type="domain" description="Zinc knuckle CX2CX4HX4C" evidence="2">
    <location>
        <begin position="32"/>
        <end position="75"/>
    </location>
</feature>
<proteinExistence type="predicted"/>
<organism evidence="3 4">
    <name type="scientific">Brassica campestris</name>
    <name type="common">Field mustard</name>
    <dbReference type="NCBI Taxonomy" id="3711"/>
    <lineage>
        <taxon>Eukaryota</taxon>
        <taxon>Viridiplantae</taxon>
        <taxon>Streptophyta</taxon>
        <taxon>Embryophyta</taxon>
        <taxon>Tracheophyta</taxon>
        <taxon>Spermatophyta</taxon>
        <taxon>Magnoliopsida</taxon>
        <taxon>eudicotyledons</taxon>
        <taxon>Gunneridae</taxon>
        <taxon>Pentapetalae</taxon>
        <taxon>rosids</taxon>
        <taxon>malvids</taxon>
        <taxon>Brassicales</taxon>
        <taxon>Brassicaceae</taxon>
        <taxon>Brassiceae</taxon>
        <taxon>Brassica</taxon>
    </lineage>
</organism>
<dbReference type="Pfam" id="PF14392">
    <property type="entry name" value="zf-CCHC_4"/>
    <property type="match status" value="1"/>
</dbReference>
<keyword evidence="4" id="KW-1185">Reference proteome</keyword>
<reference evidence="3 4" key="1">
    <citation type="journal article" date="2011" name="Nat. Genet.">
        <title>The genome of the mesopolyploid crop species Brassica rapa.</title>
        <authorList>
            <consortium name="Brassica rapa Genome Sequencing Project Consortium"/>
            <person name="Wang X."/>
            <person name="Wang H."/>
            <person name="Wang J."/>
            <person name="Sun R."/>
            <person name="Wu J."/>
            <person name="Liu S."/>
            <person name="Bai Y."/>
            <person name="Mun J.H."/>
            <person name="Bancroft I."/>
            <person name="Cheng F."/>
            <person name="Huang S."/>
            <person name="Li X."/>
            <person name="Hua W."/>
            <person name="Wang J."/>
            <person name="Wang X."/>
            <person name="Freeling M."/>
            <person name="Pires J.C."/>
            <person name="Paterson A.H."/>
            <person name="Chalhoub B."/>
            <person name="Wang B."/>
            <person name="Hayward A."/>
            <person name="Sharpe A.G."/>
            <person name="Park B.S."/>
            <person name="Weisshaar B."/>
            <person name="Liu B."/>
            <person name="Li B."/>
            <person name="Liu B."/>
            <person name="Tong C."/>
            <person name="Song C."/>
            <person name="Duran C."/>
            <person name="Peng C."/>
            <person name="Geng C."/>
            <person name="Koh C."/>
            <person name="Lin C."/>
            <person name="Edwards D."/>
            <person name="Mu D."/>
            <person name="Shen D."/>
            <person name="Soumpourou E."/>
            <person name="Li F."/>
            <person name="Fraser F."/>
            <person name="Conant G."/>
            <person name="Lassalle G."/>
            <person name="King G.J."/>
            <person name="Bonnema G."/>
            <person name="Tang H."/>
            <person name="Wang H."/>
            <person name="Belcram H."/>
            <person name="Zhou H."/>
            <person name="Hirakawa H."/>
            <person name="Abe H."/>
            <person name="Guo H."/>
            <person name="Wang H."/>
            <person name="Jin H."/>
            <person name="Parkin I.A."/>
            <person name="Batley J."/>
            <person name="Kim J.S."/>
            <person name="Just J."/>
            <person name="Li J."/>
            <person name="Xu J."/>
            <person name="Deng J."/>
            <person name="Kim J.A."/>
            <person name="Li J."/>
            <person name="Yu J."/>
            <person name="Meng J."/>
            <person name="Wang J."/>
            <person name="Min J."/>
            <person name="Poulain J."/>
            <person name="Wang J."/>
            <person name="Hatakeyama K."/>
            <person name="Wu K."/>
            <person name="Wang L."/>
            <person name="Fang L."/>
            <person name="Trick M."/>
            <person name="Links M.G."/>
            <person name="Zhao M."/>
            <person name="Jin M."/>
            <person name="Ramchiary N."/>
            <person name="Drou N."/>
            <person name="Berkman P.J."/>
            <person name="Cai Q."/>
            <person name="Huang Q."/>
            <person name="Li R."/>
            <person name="Tabata S."/>
            <person name="Cheng S."/>
            <person name="Zhang S."/>
            <person name="Zhang S."/>
            <person name="Huang S."/>
            <person name="Sato S."/>
            <person name="Sun S."/>
            <person name="Kwon S.J."/>
            <person name="Choi S.R."/>
            <person name="Lee T.H."/>
            <person name="Fan W."/>
            <person name="Zhao X."/>
            <person name="Tan X."/>
            <person name="Xu X."/>
            <person name="Wang Y."/>
            <person name="Qiu Y."/>
            <person name="Yin Y."/>
            <person name="Li Y."/>
            <person name="Du Y."/>
            <person name="Liao Y."/>
            <person name="Lim Y."/>
            <person name="Narusaka Y."/>
            <person name="Wang Y."/>
            <person name="Wang Z."/>
            <person name="Li Z."/>
            <person name="Wang Z."/>
            <person name="Xiong Z."/>
            <person name="Zhang Z."/>
        </authorList>
    </citation>
    <scope>NUCLEOTIDE SEQUENCE [LARGE SCALE GENOMIC DNA]</scope>
    <source>
        <strain evidence="3 4">cv. Chiifu-401-42</strain>
    </source>
</reference>
<dbReference type="eggNOG" id="KOG1075">
    <property type="taxonomic scope" value="Eukaryota"/>
</dbReference>
<dbReference type="Gramene" id="Bra013033.1">
    <property type="protein sequence ID" value="Bra013033.1-P"/>
    <property type="gene ID" value="Bra013033"/>
</dbReference>
<feature type="compositionally biased region" description="Polar residues" evidence="1">
    <location>
        <begin position="144"/>
        <end position="159"/>
    </location>
</feature>
<sequence>MVRNIGKELGTYEAHMITKTSAKVRVMVNGLKPIIKETIIEFDSGEECKITLEYDKLENHCSLCGLLSHQASRCPTLLVEEVHKRDQSRASRGVATEALNQSAEEKQEDPSYHSQAFHQRVDRHGRSFGNRISTKQTRVPPPQQDNTSLVIRNQPSQPSQERKALQIKKTSRSWREKSHHDRPKEGMFPPYTKERAVPIRNYQRGKDLFSSRSEGIAREAEPAPLVPSMETVMEELQEATRQYLSCPDPVEAAARRQRVNIGDAKGEMEAAALSIIKAAEGKLASSYIVRTGDSNPVTPPPLHNGYPVTHPPLQEVCLQDLASSDCVVLHTPQDNGKGEGSSNQPLNEVIILRSPSTPLEKRAEPKKLKSIIISPPDATTGNNLTRDEPTPPVEVVQSPANRRKLEEEEALSNPELAER</sequence>
<dbReference type="PANTHER" id="PTHR31286:SF163">
    <property type="entry name" value="ZINC KNUCKLE CX2CX4HX4C DOMAIN-CONTAINING PROTEIN"/>
    <property type="match status" value="1"/>
</dbReference>
<feature type="compositionally biased region" description="Basic and acidic residues" evidence="1">
    <location>
        <begin position="173"/>
        <end position="185"/>
    </location>
</feature>
<feature type="region of interest" description="Disordered" evidence="1">
    <location>
        <begin position="84"/>
        <end position="114"/>
    </location>
</feature>
<evidence type="ECO:0000259" key="2">
    <source>
        <dbReference type="Pfam" id="PF14392"/>
    </source>
</evidence>
<dbReference type="InParanoid" id="M4D973"/>
<evidence type="ECO:0000313" key="4">
    <source>
        <dbReference type="Proteomes" id="UP000011750"/>
    </source>
</evidence>
<dbReference type="InterPro" id="IPR025836">
    <property type="entry name" value="Zn_knuckle_CX2CX4HX4C"/>
</dbReference>
<dbReference type="HOGENOM" id="CLU_656142_0_0_1"/>
<evidence type="ECO:0000313" key="3">
    <source>
        <dbReference type="EnsemblPlants" id="Bra013033.1-P"/>
    </source>
</evidence>
<reference evidence="3" key="3">
    <citation type="submission" date="2023-03" db="UniProtKB">
        <authorList>
            <consortium name="EnsemblPlants"/>
        </authorList>
    </citation>
    <scope>IDENTIFICATION</scope>
    <source>
        <strain evidence="3">cv. Chiifu-401-42</strain>
    </source>
</reference>
<evidence type="ECO:0000256" key="1">
    <source>
        <dbReference type="SAM" id="MobiDB-lite"/>
    </source>
</evidence>
<dbReference type="PANTHER" id="PTHR31286">
    <property type="entry name" value="GLYCINE-RICH CELL WALL STRUCTURAL PROTEIN 1.8-LIKE"/>
    <property type="match status" value="1"/>
</dbReference>
<feature type="region of interest" description="Disordered" evidence="1">
    <location>
        <begin position="131"/>
        <end position="191"/>
    </location>
</feature>
<dbReference type="EnsemblPlants" id="Bra013033.1">
    <property type="protein sequence ID" value="Bra013033.1-P"/>
    <property type="gene ID" value="Bra013033"/>
</dbReference>
<dbReference type="AlphaFoldDB" id="M4D973"/>
<dbReference type="InterPro" id="IPR040256">
    <property type="entry name" value="At4g02000-like"/>
</dbReference>
<name>M4D973_BRACM</name>
<dbReference type="Proteomes" id="UP000011750">
    <property type="component" value="Chromosome A03"/>
</dbReference>